<protein>
    <recommendedName>
        <fullName evidence="5">DDE-1 domain-containing protein</fullName>
    </recommendedName>
</protein>
<dbReference type="SUPFAM" id="SSF46689">
    <property type="entry name" value="Homeodomain-like"/>
    <property type="match status" value="1"/>
</dbReference>
<reference evidence="3" key="2">
    <citation type="submission" date="2020-11" db="EMBL/GenBank/DDBJ databases">
        <authorList>
            <person name="McCartney M.A."/>
            <person name="Auch B."/>
            <person name="Kono T."/>
            <person name="Mallez S."/>
            <person name="Becker A."/>
            <person name="Gohl D.M."/>
            <person name="Silverstein K.A.T."/>
            <person name="Koren S."/>
            <person name="Bechman K.B."/>
            <person name="Herman A."/>
            <person name="Abrahante J.E."/>
            <person name="Garbe J."/>
        </authorList>
    </citation>
    <scope>NUCLEOTIDE SEQUENCE</scope>
    <source>
        <strain evidence="3">Duluth1</strain>
        <tissue evidence="3">Whole animal</tissue>
    </source>
</reference>
<keyword evidence="4" id="KW-1185">Reference proteome</keyword>
<dbReference type="PANTHER" id="PTHR19303:SF74">
    <property type="entry name" value="POGO TRANSPOSABLE ELEMENT WITH KRAB DOMAIN"/>
    <property type="match status" value="1"/>
</dbReference>
<dbReference type="InterPro" id="IPR007889">
    <property type="entry name" value="HTH_Psq"/>
</dbReference>
<dbReference type="EMBL" id="JAIWYP010000003">
    <property type="protein sequence ID" value="KAH3854696.1"/>
    <property type="molecule type" value="Genomic_DNA"/>
</dbReference>
<evidence type="ECO:0000259" key="2">
    <source>
        <dbReference type="Pfam" id="PF05225"/>
    </source>
</evidence>
<dbReference type="AlphaFoldDB" id="A0A9D4LCX2"/>
<dbReference type="InterPro" id="IPR004875">
    <property type="entry name" value="DDE_SF_endonuclease_dom"/>
</dbReference>
<reference evidence="3" key="1">
    <citation type="journal article" date="2019" name="bioRxiv">
        <title>The Genome of the Zebra Mussel, Dreissena polymorpha: A Resource for Invasive Species Research.</title>
        <authorList>
            <person name="McCartney M.A."/>
            <person name="Auch B."/>
            <person name="Kono T."/>
            <person name="Mallez S."/>
            <person name="Zhang Y."/>
            <person name="Obille A."/>
            <person name="Becker A."/>
            <person name="Abrahante J.E."/>
            <person name="Garbe J."/>
            <person name="Badalamenti J.P."/>
            <person name="Herman A."/>
            <person name="Mangelson H."/>
            <person name="Liachko I."/>
            <person name="Sullivan S."/>
            <person name="Sone E.D."/>
            <person name="Koren S."/>
            <person name="Silverstein K.A.T."/>
            <person name="Beckman K.B."/>
            <person name="Gohl D.M."/>
        </authorList>
    </citation>
    <scope>NUCLEOTIDE SEQUENCE</scope>
    <source>
        <strain evidence="3">Duluth1</strain>
        <tissue evidence="3">Whole animal</tissue>
    </source>
</reference>
<sequence length="337" mass="38210">MSRQIGAKKRQKFDTYTLDKVVESVKSKSIILNHAAAEYGIPKTTIHDHLKGKYNNHSCGVKLVLSLTKEKCIVQWAGGMSRIGYGRTHQELASTVKKILDADGRPNLFKDNRPGKRWLKGFFKRNPELSLRTTIQIGKERALVTREKVMKWFMDFSYYIDVELGDSDLLKDPSRIYNADESGFALCTKGNQVIGCRGAPVVYHFANSDKSPLTVMAAVSATAHYIPPMIIYTGQRFTYNPLEGFENAAFGRSENGWIDSEVFATWLKDVFVPSINKRQVKKPVLLLLDGHKTHVTMQASDICRSNLIELYCLLEHASHVIQPLDLRLFGSLKRNWK</sequence>
<dbReference type="Pfam" id="PF05225">
    <property type="entry name" value="HTH_psq"/>
    <property type="match status" value="1"/>
</dbReference>
<evidence type="ECO:0000313" key="3">
    <source>
        <dbReference type="EMBL" id="KAH3854696.1"/>
    </source>
</evidence>
<dbReference type="Proteomes" id="UP000828390">
    <property type="component" value="Unassembled WGS sequence"/>
</dbReference>
<accession>A0A9D4LCX2</accession>
<dbReference type="GO" id="GO:0005634">
    <property type="term" value="C:nucleus"/>
    <property type="evidence" value="ECO:0007669"/>
    <property type="project" value="TreeGrafter"/>
</dbReference>
<gene>
    <name evidence="3" type="ORF">DPMN_097244</name>
</gene>
<name>A0A9D4LCX2_DREPO</name>
<comment type="caution">
    <text evidence="3">The sequence shown here is derived from an EMBL/GenBank/DDBJ whole genome shotgun (WGS) entry which is preliminary data.</text>
</comment>
<evidence type="ECO:0000313" key="4">
    <source>
        <dbReference type="Proteomes" id="UP000828390"/>
    </source>
</evidence>
<organism evidence="3 4">
    <name type="scientific">Dreissena polymorpha</name>
    <name type="common">Zebra mussel</name>
    <name type="synonym">Mytilus polymorpha</name>
    <dbReference type="NCBI Taxonomy" id="45954"/>
    <lineage>
        <taxon>Eukaryota</taxon>
        <taxon>Metazoa</taxon>
        <taxon>Spiralia</taxon>
        <taxon>Lophotrochozoa</taxon>
        <taxon>Mollusca</taxon>
        <taxon>Bivalvia</taxon>
        <taxon>Autobranchia</taxon>
        <taxon>Heteroconchia</taxon>
        <taxon>Euheterodonta</taxon>
        <taxon>Imparidentia</taxon>
        <taxon>Neoheterodontei</taxon>
        <taxon>Myida</taxon>
        <taxon>Dreissenoidea</taxon>
        <taxon>Dreissenidae</taxon>
        <taxon>Dreissena</taxon>
    </lineage>
</organism>
<evidence type="ECO:0008006" key="5">
    <source>
        <dbReference type="Google" id="ProtNLM"/>
    </source>
</evidence>
<dbReference type="Gene3D" id="1.10.10.60">
    <property type="entry name" value="Homeodomain-like"/>
    <property type="match status" value="1"/>
</dbReference>
<dbReference type="GO" id="GO:0003677">
    <property type="term" value="F:DNA binding"/>
    <property type="evidence" value="ECO:0007669"/>
    <property type="project" value="InterPro"/>
</dbReference>
<dbReference type="InterPro" id="IPR036397">
    <property type="entry name" value="RNaseH_sf"/>
</dbReference>
<evidence type="ECO:0000259" key="1">
    <source>
        <dbReference type="Pfam" id="PF03184"/>
    </source>
</evidence>
<proteinExistence type="predicted"/>
<dbReference type="Pfam" id="PF03184">
    <property type="entry name" value="DDE_1"/>
    <property type="match status" value="1"/>
</dbReference>
<dbReference type="PANTHER" id="PTHR19303">
    <property type="entry name" value="TRANSPOSON"/>
    <property type="match status" value="1"/>
</dbReference>
<dbReference type="Gene3D" id="3.30.420.10">
    <property type="entry name" value="Ribonuclease H-like superfamily/Ribonuclease H"/>
    <property type="match status" value="1"/>
</dbReference>
<feature type="domain" description="DDE-1" evidence="1">
    <location>
        <begin position="214"/>
        <end position="336"/>
    </location>
</feature>
<dbReference type="InterPro" id="IPR009057">
    <property type="entry name" value="Homeodomain-like_sf"/>
</dbReference>
<dbReference type="InterPro" id="IPR050863">
    <property type="entry name" value="CenT-Element_Derived"/>
</dbReference>
<feature type="domain" description="HTH psq-type" evidence="2">
    <location>
        <begin position="22"/>
        <end position="54"/>
    </location>
</feature>